<evidence type="ECO:0000256" key="2">
    <source>
        <dbReference type="SAM" id="Phobius"/>
    </source>
</evidence>
<keyword evidence="2" id="KW-0812">Transmembrane</keyword>
<feature type="compositionally biased region" description="Low complexity" evidence="1">
    <location>
        <begin position="71"/>
        <end position="80"/>
    </location>
</feature>
<reference evidence="3 4" key="1">
    <citation type="submission" date="2024-03" db="EMBL/GenBank/DDBJ databases">
        <title>Novel species of the genus Variovorax.</title>
        <authorList>
            <person name="Liu Q."/>
            <person name="Xin Y.-H."/>
        </authorList>
    </citation>
    <scope>NUCLEOTIDE SEQUENCE [LARGE SCALE GENOMIC DNA]</scope>
    <source>
        <strain evidence="3 4">KACC 18901</strain>
    </source>
</reference>
<feature type="transmembrane region" description="Helical" evidence="2">
    <location>
        <begin position="9"/>
        <end position="27"/>
    </location>
</feature>
<keyword evidence="4" id="KW-1185">Reference proteome</keyword>
<evidence type="ECO:0008006" key="5">
    <source>
        <dbReference type="Google" id="ProtNLM"/>
    </source>
</evidence>
<evidence type="ECO:0000313" key="4">
    <source>
        <dbReference type="Proteomes" id="UP001367030"/>
    </source>
</evidence>
<evidence type="ECO:0000256" key="1">
    <source>
        <dbReference type="SAM" id="MobiDB-lite"/>
    </source>
</evidence>
<keyword evidence="2" id="KW-1133">Transmembrane helix</keyword>
<gene>
    <name evidence="3" type="ORF">WKW79_32185</name>
</gene>
<sequence length="497" mass="52455">MFSRVIKPALLVMAAFGLVWGTMYVYWQSTARMPSTGDVVGWLLVAPLALVLSAWGVSKVRAGVAAAASNPAPKAAAKGQAPGGGATLGDPHKTDAEEARFRLSVLASSLRSPGGASADELAAMLAEGKSVGPDTELKNDAGFPIFAARIADLEVDELRDDLAEMRLAKSAEIDVAMLADDRLRSIQAMSETLADLLPQADEMLLATQPQSMSPGNGNPSRSRSPVEAPALRISLLLPGEWTEQERLLAAQWVQHICAGESPSHAWSVDYLRNDAGTTGWTLIDRISLALNREPQRPALWIVVAAESTISDACVAQWDARGTLFSTARRNGLMPGEASAGLLLTGVKDLRFASAEAPQVARPVFGQLESSADASTVSRATALAELAGRLSEASAIEATTIEWVVSDADHRASRVTEVARLLQDRLPHVAFDENNLSTGITCGHMGAASELVGLALACHLAKEHQQHVMVASVSDPFARGAMLVNMPAAPAEKNPISA</sequence>
<name>A0ABU8XJH8_9BURK</name>
<evidence type="ECO:0000313" key="3">
    <source>
        <dbReference type="EMBL" id="MEJ8859265.1"/>
    </source>
</evidence>
<feature type="transmembrane region" description="Helical" evidence="2">
    <location>
        <begin position="39"/>
        <end position="57"/>
    </location>
</feature>
<protein>
    <recommendedName>
        <fullName evidence="5">3-oxoacyl-ACP synthase</fullName>
    </recommendedName>
</protein>
<organism evidence="3 4">
    <name type="scientific">Variovorax robiniae</name>
    <dbReference type="NCBI Taxonomy" id="1836199"/>
    <lineage>
        <taxon>Bacteria</taxon>
        <taxon>Pseudomonadati</taxon>
        <taxon>Pseudomonadota</taxon>
        <taxon>Betaproteobacteria</taxon>
        <taxon>Burkholderiales</taxon>
        <taxon>Comamonadaceae</taxon>
        <taxon>Variovorax</taxon>
    </lineage>
</organism>
<comment type="caution">
    <text evidence="3">The sequence shown here is derived from an EMBL/GenBank/DDBJ whole genome shotgun (WGS) entry which is preliminary data.</text>
</comment>
<dbReference type="EMBL" id="JBBKZS010000026">
    <property type="protein sequence ID" value="MEJ8859265.1"/>
    <property type="molecule type" value="Genomic_DNA"/>
</dbReference>
<feature type="region of interest" description="Disordered" evidence="1">
    <location>
        <begin position="71"/>
        <end position="92"/>
    </location>
</feature>
<accession>A0ABU8XJH8</accession>
<dbReference type="Proteomes" id="UP001367030">
    <property type="component" value="Unassembled WGS sequence"/>
</dbReference>
<proteinExistence type="predicted"/>
<dbReference type="RefSeq" id="WP_340339307.1">
    <property type="nucleotide sequence ID" value="NZ_JBBKZS010000026.1"/>
</dbReference>
<keyword evidence="2" id="KW-0472">Membrane</keyword>